<reference evidence="1 2" key="1">
    <citation type="journal article" date="2014" name="PLoS ONE">
        <title>Global Analysis of Gene Expression Profiles in Physic Nut (Jatropha curcas L.) Seedlings Exposed to Salt Stress.</title>
        <authorList>
            <person name="Zhang L."/>
            <person name="Zhang C."/>
            <person name="Wu P."/>
            <person name="Chen Y."/>
            <person name="Li M."/>
            <person name="Jiang H."/>
            <person name="Wu G."/>
        </authorList>
    </citation>
    <scope>NUCLEOTIDE SEQUENCE [LARGE SCALE GENOMIC DNA]</scope>
    <source>
        <strain evidence="2">cv. GZQX0401</strain>
        <tissue evidence="1">Young leaves</tissue>
    </source>
</reference>
<protein>
    <submittedName>
        <fullName evidence="1">Uncharacterized protein</fullName>
    </submittedName>
</protein>
<dbReference type="EMBL" id="KK914317">
    <property type="protein sequence ID" value="KDP41923.1"/>
    <property type="molecule type" value="Genomic_DNA"/>
</dbReference>
<accession>A0A067L3V8</accession>
<dbReference type="AlphaFoldDB" id="A0A067L3V8"/>
<dbReference type="KEGG" id="jcu:105630272"/>
<organism evidence="1 2">
    <name type="scientific">Jatropha curcas</name>
    <name type="common">Barbados nut</name>
    <dbReference type="NCBI Taxonomy" id="180498"/>
    <lineage>
        <taxon>Eukaryota</taxon>
        <taxon>Viridiplantae</taxon>
        <taxon>Streptophyta</taxon>
        <taxon>Embryophyta</taxon>
        <taxon>Tracheophyta</taxon>
        <taxon>Spermatophyta</taxon>
        <taxon>Magnoliopsida</taxon>
        <taxon>eudicotyledons</taxon>
        <taxon>Gunneridae</taxon>
        <taxon>Pentapetalae</taxon>
        <taxon>rosids</taxon>
        <taxon>fabids</taxon>
        <taxon>Malpighiales</taxon>
        <taxon>Euphorbiaceae</taxon>
        <taxon>Crotonoideae</taxon>
        <taxon>Jatropheae</taxon>
        <taxon>Jatropha</taxon>
    </lineage>
</organism>
<proteinExistence type="predicted"/>
<evidence type="ECO:0000313" key="2">
    <source>
        <dbReference type="Proteomes" id="UP000027138"/>
    </source>
</evidence>
<name>A0A067L3V8_JATCU</name>
<sequence>MTYVDAFDKVKEYGCGEVQQIGYYKPHIPWLTLEFARDDDEVKLMFERGKKFGWLKVYIQTDMRIKENREYDHANYVYSNEEVGDEFGEASMENEVQGQCTIEKGIQKEQFMYEEQCTMDKRTSNDAISDSNEECSDAIELNNAIQEDESEDSKADGECLDDEEFCLLGKIR</sequence>
<evidence type="ECO:0000313" key="1">
    <source>
        <dbReference type="EMBL" id="KDP41923.1"/>
    </source>
</evidence>
<dbReference type="Proteomes" id="UP000027138">
    <property type="component" value="Unassembled WGS sequence"/>
</dbReference>
<keyword evidence="2" id="KW-1185">Reference proteome</keyword>
<gene>
    <name evidence="1" type="ORF">JCGZ_26941</name>
</gene>